<keyword evidence="3" id="KW-1185">Reference proteome</keyword>
<feature type="compositionally biased region" description="Basic and acidic residues" evidence="1">
    <location>
        <begin position="47"/>
        <end position="58"/>
    </location>
</feature>
<accession>A0A9Q0KAW9</accession>
<reference evidence="2" key="1">
    <citation type="journal article" date="2023" name="Plant J.">
        <title>The genome of the king protea, Protea cynaroides.</title>
        <authorList>
            <person name="Chang J."/>
            <person name="Duong T.A."/>
            <person name="Schoeman C."/>
            <person name="Ma X."/>
            <person name="Roodt D."/>
            <person name="Barker N."/>
            <person name="Li Z."/>
            <person name="Van de Peer Y."/>
            <person name="Mizrachi E."/>
        </authorList>
    </citation>
    <scope>NUCLEOTIDE SEQUENCE</scope>
    <source>
        <tissue evidence="2">Young leaves</tissue>
    </source>
</reference>
<dbReference type="OrthoDB" id="361835at2759"/>
<feature type="region of interest" description="Disordered" evidence="1">
    <location>
        <begin position="183"/>
        <end position="226"/>
    </location>
</feature>
<organism evidence="2 3">
    <name type="scientific">Protea cynaroides</name>
    <dbReference type="NCBI Taxonomy" id="273540"/>
    <lineage>
        <taxon>Eukaryota</taxon>
        <taxon>Viridiplantae</taxon>
        <taxon>Streptophyta</taxon>
        <taxon>Embryophyta</taxon>
        <taxon>Tracheophyta</taxon>
        <taxon>Spermatophyta</taxon>
        <taxon>Magnoliopsida</taxon>
        <taxon>Proteales</taxon>
        <taxon>Proteaceae</taxon>
        <taxon>Protea</taxon>
    </lineage>
</organism>
<dbReference type="AlphaFoldDB" id="A0A9Q0KAW9"/>
<dbReference type="Proteomes" id="UP001141806">
    <property type="component" value="Unassembled WGS sequence"/>
</dbReference>
<name>A0A9Q0KAW9_9MAGN</name>
<feature type="compositionally biased region" description="Acidic residues" evidence="1">
    <location>
        <begin position="66"/>
        <end position="77"/>
    </location>
</feature>
<feature type="region of interest" description="Disordered" evidence="1">
    <location>
        <begin position="1"/>
        <end position="94"/>
    </location>
</feature>
<feature type="compositionally biased region" description="Basic and acidic residues" evidence="1">
    <location>
        <begin position="187"/>
        <end position="200"/>
    </location>
</feature>
<dbReference type="PANTHER" id="PTHR33828">
    <property type="entry name" value="OS05G0596200 PROTEIN"/>
    <property type="match status" value="1"/>
</dbReference>
<comment type="caution">
    <text evidence="2">The sequence shown here is derived from an EMBL/GenBank/DDBJ whole genome shotgun (WGS) entry which is preliminary data.</text>
</comment>
<sequence>MKMAMCLTLREVRRRSRRGENFEPFTNGEEEEEEIHEKKRRRSCKSRQKEEEKDEGRGEGGSSGPEQEEEEEEEGEVYDLPGQKRHPPDERDPLRIFYETLYQRLPGSEMAALWMMESGLLPLEEAKKVYKKKQKLKSPIKAVASLKRSVDSVTVEKAKAKHHDHSLSSPALSVKKSVVVESKSVSKCKESSKRKSRDGDGDTWENERDDDFHLAKKKTKKLNDGT</sequence>
<evidence type="ECO:0000256" key="1">
    <source>
        <dbReference type="SAM" id="MobiDB-lite"/>
    </source>
</evidence>
<dbReference type="EMBL" id="JAMYWD010000007">
    <property type="protein sequence ID" value="KAJ4967021.1"/>
    <property type="molecule type" value="Genomic_DNA"/>
</dbReference>
<protein>
    <submittedName>
        <fullName evidence="2">Uncharacterized protein</fullName>
    </submittedName>
</protein>
<evidence type="ECO:0000313" key="2">
    <source>
        <dbReference type="EMBL" id="KAJ4967021.1"/>
    </source>
</evidence>
<proteinExistence type="predicted"/>
<evidence type="ECO:0000313" key="3">
    <source>
        <dbReference type="Proteomes" id="UP001141806"/>
    </source>
</evidence>
<dbReference type="PANTHER" id="PTHR33828:SF2">
    <property type="entry name" value="NUCLEOLIN"/>
    <property type="match status" value="1"/>
</dbReference>
<gene>
    <name evidence="2" type="ORF">NE237_018870</name>
</gene>